<dbReference type="Gene3D" id="3.40.630.40">
    <property type="entry name" value="Zn-dependent exopeptidases"/>
    <property type="match status" value="1"/>
</dbReference>
<evidence type="ECO:0000259" key="2">
    <source>
        <dbReference type="SMART" id="SM00646"/>
    </source>
</evidence>
<dbReference type="AlphaFoldDB" id="A0A3A3Z192"/>
<organism evidence="3 4">
    <name type="scientific">Vallicoccus soli</name>
    <dbReference type="NCBI Taxonomy" id="2339232"/>
    <lineage>
        <taxon>Bacteria</taxon>
        <taxon>Bacillati</taxon>
        <taxon>Actinomycetota</taxon>
        <taxon>Actinomycetes</taxon>
        <taxon>Motilibacterales</taxon>
        <taxon>Vallicoccaceae</taxon>
        <taxon>Vallicoccus</taxon>
    </lineage>
</organism>
<dbReference type="GO" id="GO:0008745">
    <property type="term" value="F:N-acetylmuramoyl-L-alanine amidase activity"/>
    <property type="evidence" value="ECO:0007669"/>
    <property type="project" value="InterPro"/>
</dbReference>
<dbReference type="GO" id="GO:0009253">
    <property type="term" value="P:peptidoglycan catabolic process"/>
    <property type="evidence" value="ECO:0007669"/>
    <property type="project" value="InterPro"/>
</dbReference>
<evidence type="ECO:0000313" key="4">
    <source>
        <dbReference type="Proteomes" id="UP000265614"/>
    </source>
</evidence>
<gene>
    <name evidence="3" type="ORF">D5H78_14160</name>
</gene>
<dbReference type="GO" id="GO:0030288">
    <property type="term" value="C:outer membrane-bounded periplasmic space"/>
    <property type="evidence" value="ECO:0007669"/>
    <property type="project" value="TreeGrafter"/>
</dbReference>
<keyword evidence="4" id="KW-1185">Reference proteome</keyword>
<accession>A0A3A3Z192</accession>
<evidence type="ECO:0000313" key="3">
    <source>
        <dbReference type="EMBL" id="RJK94157.1"/>
    </source>
</evidence>
<proteinExistence type="predicted"/>
<sequence length="380" mass="40643">MSAPQAFRRGDAGPAVLEVRGKLARLGLLETPDGAPGDPSRFDEAMDRAVRAFQQQRGITVDGVVGAETYRVLEEARWRLGERILTHAVSHPMTGDDVAALQRRLLDMGFDAGRVDGVLGRRTEAALRDFQRNVGLQPDGTCGPSTFKALARLTRTVVGGRPDMLREETALARSGPALSGKVVVVDPGHGGADRGVVAHGLDEASLVEDLAARIEGRLTATGVLAFLTRGTESGLDDVDRAGFANTAEADLLISLHVDAAPSPRAAGVATYYYGNDRHGHSSAVGERFAELVQREIVARTDLVDGRTHGKTWDLLRRTRMPAVRIELGYLTNAGDAARLADPGFRDVVAEAVVVAVGRLYLPPDDDAPTGTLRLPELARR</sequence>
<dbReference type="InterPro" id="IPR050695">
    <property type="entry name" value="N-acetylmuramoyl_amidase_3"/>
</dbReference>
<feature type="domain" description="MurNAc-LAA" evidence="2">
    <location>
        <begin position="241"/>
        <end position="357"/>
    </location>
</feature>
<dbReference type="Proteomes" id="UP000265614">
    <property type="component" value="Unassembled WGS sequence"/>
</dbReference>
<dbReference type="InterPro" id="IPR036366">
    <property type="entry name" value="PGBDSf"/>
</dbReference>
<dbReference type="EMBL" id="QZEZ01000007">
    <property type="protein sequence ID" value="RJK94157.1"/>
    <property type="molecule type" value="Genomic_DNA"/>
</dbReference>
<keyword evidence="1" id="KW-0378">Hydrolase</keyword>
<dbReference type="InterPro" id="IPR002508">
    <property type="entry name" value="MurNAc-LAA_cat"/>
</dbReference>
<dbReference type="InterPro" id="IPR002477">
    <property type="entry name" value="Peptidoglycan-bd-like"/>
</dbReference>
<dbReference type="CDD" id="cd02696">
    <property type="entry name" value="MurNAc-LAA"/>
    <property type="match status" value="1"/>
</dbReference>
<dbReference type="Pfam" id="PF01471">
    <property type="entry name" value="PG_binding_1"/>
    <property type="match status" value="2"/>
</dbReference>
<comment type="caution">
    <text evidence="3">The sequence shown here is derived from an EMBL/GenBank/DDBJ whole genome shotgun (WGS) entry which is preliminary data.</text>
</comment>
<dbReference type="PANTHER" id="PTHR30404:SF0">
    <property type="entry name" value="N-ACETYLMURAMOYL-L-ALANINE AMIDASE AMIC"/>
    <property type="match status" value="1"/>
</dbReference>
<reference evidence="3 4" key="1">
    <citation type="submission" date="2018-09" db="EMBL/GenBank/DDBJ databases">
        <title>YIM 75000 draft genome.</title>
        <authorList>
            <person name="Tang S."/>
            <person name="Feng Y."/>
        </authorList>
    </citation>
    <scope>NUCLEOTIDE SEQUENCE [LARGE SCALE GENOMIC DNA]</scope>
    <source>
        <strain evidence="3 4">YIM 75000</strain>
    </source>
</reference>
<dbReference type="Pfam" id="PF01520">
    <property type="entry name" value="Amidase_3"/>
    <property type="match status" value="1"/>
</dbReference>
<dbReference type="SUPFAM" id="SSF53187">
    <property type="entry name" value="Zn-dependent exopeptidases"/>
    <property type="match status" value="1"/>
</dbReference>
<dbReference type="PANTHER" id="PTHR30404">
    <property type="entry name" value="N-ACETYLMURAMOYL-L-ALANINE AMIDASE"/>
    <property type="match status" value="1"/>
</dbReference>
<dbReference type="OrthoDB" id="9810670at2"/>
<dbReference type="SUPFAM" id="SSF47090">
    <property type="entry name" value="PGBD-like"/>
    <property type="match status" value="2"/>
</dbReference>
<dbReference type="InterPro" id="IPR036365">
    <property type="entry name" value="PGBD-like_sf"/>
</dbReference>
<evidence type="ECO:0000256" key="1">
    <source>
        <dbReference type="ARBA" id="ARBA00022801"/>
    </source>
</evidence>
<dbReference type="RefSeq" id="WP_119951166.1">
    <property type="nucleotide sequence ID" value="NZ_QZEZ01000007.1"/>
</dbReference>
<dbReference type="SMART" id="SM00646">
    <property type="entry name" value="Ami_3"/>
    <property type="match status" value="1"/>
</dbReference>
<protein>
    <submittedName>
        <fullName evidence="3">N-acetylmuramoyl-L-alanine amidase</fullName>
    </submittedName>
</protein>
<name>A0A3A3Z192_9ACTN</name>
<dbReference type="Gene3D" id="1.10.101.10">
    <property type="entry name" value="PGBD-like superfamily/PGBD"/>
    <property type="match status" value="2"/>
</dbReference>